<evidence type="ECO:0000256" key="8">
    <source>
        <dbReference type="ARBA" id="ARBA00023002"/>
    </source>
</evidence>
<keyword evidence="6 12" id="KW-0378">Hydrolase</keyword>
<dbReference type="GO" id="GO:0005829">
    <property type="term" value="C:cytosol"/>
    <property type="evidence" value="ECO:0007669"/>
    <property type="project" value="TreeGrafter"/>
</dbReference>
<evidence type="ECO:0000256" key="7">
    <source>
        <dbReference type="ARBA" id="ARBA00022857"/>
    </source>
</evidence>
<evidence type="ECO:0000259" key="14">
    <source>
        <dbReference type="Pfam" id="PF02882"/>
    </source>
</evidence>
<comment type="pathway">
    <text evidence="1 12">One-carbon metabolism; tetrahydrofolate interconversion.</text>
</comment>
<dbReference type="InterPro" id="IPR020631">
    <property type="entry name" value="THF_DH/CycHdrlase_NAD-bd_dom"/>
</dbReference>
<dbReference type="FunFam" id="3.40.50.720:FF:000094">
    <property type="entry name" value="Bifunctional protein FolD"/>
    <property type="match status" value="1"/>
</dbReference>
<dbReference type="EMBL" id="LDZY01000005">
    <property type="protein sequence ID" value="KLU66254.1"/>
    <property type="molecule type" value="Genomic_DNA"/>
</dbReference>
<evidence type="ECO:0000313" key="15">
    <source>
        <dbReference type="EMBL" id="KLU66254.1"/>
    </source>
</evidence>
<dbReference type="GO" id="GO:0035999">
    <property type="term" value="P:tetrahydrofolate interconversion"/>
    <property type="evidence" value="ECO:0007669"/>
    <property type="project" value="UniProtKB-UniRule"/>
</dbReference>
<comment type="caution">
    <text evidence="15">The sequence shown here is derived from an EMBL/GenBank/DDBJ whole genome shotgun (WGS) entry which is preliminary data.</text>
</comment>
<dbReference type="GO" id="GO:0004488">
    <property type="term" value="F:methylenetetrahydrofolate dehydrogenase (NADP+) activity"/>
    <property type="evidence" value="ECO:0007669"/>
    <property type="project" value="UniProtKB-UniRule"/>
</dbReference>
<gene>
    <name evidence="12 15" type="primary">folD</name>
    <name evidence="15" type="ORF">DEAC_c16530</name>
</gene>
<comment type="catalytic activity">
    <reaction evidence="12">
        <text>(6R)-5,10-methenyltetrahydrofolate + H2O = (6R)-10-formyltetrahydrofolate + H(+)</text>
        <dbReference type="Rhea" id="RHEA:23700"/>
        <dbReference type="ChEBI" id="CHEBI:15377"/>
        <dbReference type="ChEBI" id="CHEBI:15378"/>
        <dbReference type="ChEBI" id="CHEBI:57455"/>
        <dbReference type="ChEBI" id="CHEBI:195366"/>
        <dbReference type="EC" id="3.5.4.9"/>
    </reaction>
</comment>
<evidence type="ECO:0000256" key="4">
    <source>
        <dbReference type="ARBA" id="ARBA00022605"/>
    </source>
</evidence>
<organism evidence="15 16">
    <name type="scientific">Desulfosporosinus acididurans</name>
    <dbReference type="NCBI Taxonomy" id="476652"/>
    <lineage>
        <taxon>Bacteria</taxon>
        <taxon>Bacillati</taxon>
        <taxon>Bacillota</taxon>
        <taxon>Clostridia</taxon>
        <taxon>Eubacteriales</taxon>
        <taxon>Desulfitobacteriaceae</taxon>
        <taxon>Desulfosporosinus</taxon>
    </lineage>
</organism>
<dbReference type="Pfam" id="PF02882">
    <property type="entry name" value="THF_DHG_CYH_C"/>
    <property type="match status" value="1"/>
</dbReference>
<dbReference type="STRING" id="476652.DEAC_c16530"/>
<dbReference type="Pfam" id="PF00763">
    <property type="entry name" value="THF_DHG_CYH"/>
    <property type="match status" value="1"/>
</dbReference>
<comment type="function">
    <text evidence="12">Catalyzes the oxidation of 5,10-methylenetetrahydrofolate to 5,10-methenyltetrahydrofolate and then the hydrolysis of 5,10-methenyltetrahydrofolate to 10-formyltetrahydrofolate.</text>
</comment>
<dbReference type="FunFam" id="3.40.50.10860:FF:000005">
    <property type="entry name" value="C-1-tetrahydrofolate synthase, cytoplasmic, putative"/>
    <property type="match status" value="1"/>
</dbReference>
<dbReference type="RefSeq" id="WP_047809547.1">
    <property type="nucleotide sequence ID" value="NZ_LDZY01000005.1"/>
</dbReference>
<proteinExistence type="inferred from homology"/>
<keyword evidence="3 12" id="KW-0554">One-carbon metabolism</keyword>
<dbReference type="PATRIC" id="fig|476652.3.peg.1708"/>
<evidence type="ECO:0000256" key="3">
    <source>
        <dbReference type="ARBA" id="ARBA00022563"/>
    </source>
</evidence>
<dbReference type="Proteomes" id="UP000036356">
    <property type="component" value="Unassembled WGS sequence"/>
</dbReference>
<comment type="subunit">
    <text evidence="2 12">Homodimer.</text>
</comment>
<comment type="similarity">
    <text evidence="12">Belongs to the tetrahydrofolate dehydrogenase/cyclohydrolase family.</text>
</comment>
<evidence type="ECO:0000256" key="6">
    <source>
        <dbReference type="ARBA" id="ARBA00022801"/>
    </source>
</evidence>
<sequence length="283" mass="30256">MAQLLDGKAVAKVLKEEIREEIVQWKEKGIRPKLAVILVGDDPASVVYARSKQKVSESLGMAFELFVMSGSTPEAEVLAQIEKLNQDQNVHGIMIELPLPKGIAKEKIMAAVRPDKDVDGVHPINRGYILSGEEGLFPATPQSCIELLIRSGVQIAGKHVVIVGRGETVGKPLVFLILKHNATVTICHSKTPDLGAFTRQADIVIAAVGRAKLIKKDMIKQGAIVVDAGINETPEGICGDVDFEAVKEVADLISPVPGGVGSLTTALIMRNVLKGIVLQGGKR</sequence>
<dbReference type="SUPFAM" id="SSF53223">
    <property type="entry name" value="Aminoacid dehydrogenase-like, N-terminal domain"/>
    <property type="match status" value="1"/>
</dbReference>
<keyword evidence="8 12" id="KW-0560">Oxidoreductase</keyword>
<evidence type="ECO:0000256" key="9">
    <source>
        <dbReference type="ARBA" id="ARBA00023102"/>
    </source>
</evidence>
<dbReference type="GO" id="GO:0000105">
    <property type="term" value="P:L-histidine biosynthetic process"/>
    <property type="evidence" value="ECO:0007669"/>
    <property type="project" value="UniProtKB-KW"/>
</dbReference>
<dbReference type="GO" id="GO:0006164">
    <property type="term" value="P:purine nucleotide biosynthetic process"/>
    <property type="evidence" value="ECO:0007669"/>
    <property type="project" value="UniProtKB-KW"/>
</dbReference>
<evidence type="ECO:0000256" key="2">
    <source>
        <dbReference type="ARBA" id="ARBA00011738"/>
    </source>
</evidence>
<keyword evidence="10 12" id="KW-0486">Methionine biosynthesis</keyword>
<dbReference type="CDD" id="cd01080">
    <property type="entry name" value="NAD_bind_m-THF_DH_Cyclohyd"/>
    <property type="match status" value="1"/>
</dbReference>
<dbReference type="AlphaFoldDB" id="A0A0J1FRZ8"/>
<dbReference type="GO" id="GO:0009086">
    <property type="term" value="P:methionine biosynthetic process"/>
    <property type="evidence" value="ECO:0007669"/>
    <property type="project" value="UniProtKB-KW"/>
</dbReference>
<feature type="domain" description="Tetrahydrofolate dehydrogenase/cyclohydrolase catalytic" evidence="13">
    <location>
        <begin position="5"/>
        <end position="119"/>
    </location>
</feature>
<dbReference type="InterPro" id="IPR020630">
    <property type="entry name" value="THF_DH/CycHdrlase_cat_dom"/>
</dbReference>
<protein>
    <recommendedName>
        <fullName evidence="12">Bifunctional protein FolD</fullName>
    </recommendedName>
    <domain>
        <recommendedName>
            <fullName evidence="12">Methylenetetrahydrofolate dehydrogenase</fullName>
            <ecNumber evidence="12">1.5.1.5</ecNumber>
        </recommendedName>
    </domain>
    <domain>
        <recommendedName>
            <fullName evidence="12">Methenyltetrahydrofolate cyclohydrolase</fullName>
            <ecNumber evidence="12">3.5.4.9</ecNumber>
        </recommendedName>
    </domain>
</protein>
<dbReference type="PANTHER" id="PTHR48099">
    <property type="entry name" value="C-1-TETRAHYDROFOLATE SYNTHASE, CYTOPLASMIC-RELATED"/>
    <property type="match status" value="1"/>
</dbReference>
<dbReference type="UniPathway" id="UPA00193"/>
<accession>A0A0J1FRZ8</accession>
<name>A0A0J1FRZ8_9FIRM</name>
<evidence type="ECO:0000256" key="10">
    <source>
        <dbReference type="ARBA" id="ARBA00023167"/>
    </source>
</evidence>
<dbReference type="EC" id="1.5.1.5" evidence="12"/>
<keyword evidence="16" id="KW-1185">Reference proteome</keyword>
<evidence type="ECO:0000256" key="12">
    <source>
        <dbReference type="HAMAP-Rule" id="MF_01576"/>
    </source>
</evidence>
<dbReference type="InterPro" id="IPR046346">
    <property type="entry name" value="Aminoacid_DH-like_N_sf"/>
</dbReference>
<keyword evidence="9 12" id="KW-0368">Histidine biosynthesis</keyword>
<keyword evidence="11 12" id="KW-0511">Multifunctional enzyme</keyword>
<comment type="catalytic activity">
    <reaction evidence="12">
        <text>(6R)-5,10-methylene-5,6,7,8-tetrahydrofolate + NADP(+) = (6R)-5,10-methenyltetrahydrofolate + NADPH</text>
        <dbReference type="Rhea" id="RHEA:22812"/>
        <dbReference type="ChEBI" id="CHEBI:15636"/>
        <dbReference type="ChEBI" id="CHEBI:57455"/>
        <dbReference type="ChEBI" id="CHEBI:57783"/>
        <dbReference type="ChEBI" id="CHEBI:58349"/>
        <dbReference type="EC" id="1.5.1.5"/>
    </reaction>
</comment>
<dbReference type="EC" id="3.5.4.9" evidence="12"/>
<dbReference type="GO" id="GO:0004477">
    <property type="term" value="F:methenyltetrahydrofolate cyclohydrolase activity"/>
    <property type="evidence" value="ECO:0007669"/>
    <property type="project" value="UniProtKB-UniRule"/>
</dbReference>
<keyword evidence="5 12" id="KW-0658">Purine biosynthesis</keyword>
<dbReference type="InterPro" id="IPR036291">
    <property type="entry name" value="NAD(P)-bd_dom_sf"/>
</dbReference>
<comment type="caution">
    <text evidence="12">Lacks conserved residue(s) required for the propagation of feature annotation.</text>
</comment>
<feature type="binding site" evidence="12">
    <location>
        <position position="230"/>
    </location>
    <ligand>
        <name>NADP(+)</name>
        <dbReference type="ChEBI" id="CHEBI:58349"/>
    </ligand>
</feature>
<reference evidence="15 16" key="1">
    <citation type="submission" date="2015-06" db="EMBL/GenBank/DDBJ databases">
        <title>Draft genome of the moderately acidophilic sulfate reducer Candidatus Desulfosporosinus acididurans strain M1.</title>
        <authorList>
            <person name="Poehlein A."/>
            <person name="Petzsch P."/>
            <person name="Johnson B.D."/>
            <person name="Schloemann M."/>
            <person name="Daniel R."/>
            <person name="Muehling M."/>
        </authorList>
    </citation>
    <scope>NUCLEOTIDE SEQUENCE [LARGE SCALE GENOMIC DNA]</scope>
    <source>
        <strain evidence="15 16">M1</strain>
    </source>
</reference>
<dbReference type="HAMAP" id="MF_01576">
    <property type="entry name" value="THF_DHG_CYH"/>
    <property type="match status" value="1"/>
</dbReference>
<evidence type="ECO:0000313" key="16">
    <source>
        <dbReference type="Proteomes" id="UP000036356"/>
    </source>
</evidence>
<evidence type="ECO:0000259" key="13">
    <source>
        <dbReference type="Pfam" id="PF00763"/>
    </source>
</evidence>
<evidence type="ECO:0000256" key="1">
    <source>
        <dbReference type="ARBA" id="ARBA00004777"/>
    </source>
</evidence>
<dbReference type="PRINTS" id="PR00085">
    <property type="entry name" value="THFDHDRGNASE"/>
</dbReference>
<dbReference type="Gene3D" id="3.40.50.10860">
    <property type="entry name" value="Leucine Dehydrogenase, chain A, domain 1"/>
    <property type="match status" value="1"/>
</dbReference>
<keyword evidence="7 12" id="KW-0521">NADP</keyword>
<dbReference type="InterPro" id="IPR000672">
    <property type="entry name" value="THF_DH/CycHdrlase"/>
</dbReference>
<dbReference type="Gene3D" id="3.40.50.720">
    <property type="entry name" value="NAD(P)-binding Rossmann-like Domain"/>
    <property type="match status" value="1"/>
</dbReference>
<evidence type="ECO:0000256" key="5">
    <source>
        <dbReference type="ARBA" id="ARBA00022755"/>
    </source>
</evidence>
<dbReference type="PANTHER" id="PTHR48099:SF5">
    <property type="entry name" value="C-1-TETRAHYDROFOLATE SYNTHASE, CYTOPLASMIC"/>
    <property type="match status" value="1"/>
</dbReference>
<feature type="binding site" evidence="12">
    <location>
        <begin position="164"/>
        <end position="166"/>
    </location>
    <ligand>
        <name>NADP(+)</name>
        <dbReference type="ChEBI" id="CHEBI:58349"/>
    </ligand>
</feature>
<feature type="domain" description="Tetrahydrofolate dehydrogenase/cyclohydrolase NAD(P)-binding" evidence="14">
    <location>
        <begin position="138"/>
        <end position="275"/>
    </location>
</feature>
<keyword evidence="4 12" id="KW-0028">Amino-acid biosynthesis</keyword>
<dbReference type="SUPFAM" id="SSF51735">
    <property type="entry name" value="NAD(P)-binding Rossmann-fold domains"/>
    <property type="match status" value="1"/>
</dbReference>
<evidence type="ECO:0000256" key="11">
    <source>
        <dbReference type="ARBA" id="ARBA00023268"/>
    </source>
</evidence>